<protein>
    <submittedName>
        <fullName evidence="2">Uncharacterized protein</fullName>
    </submittedName>
</protein>
<dbReference type="AlphaFoldDB" id="A0A7Z0DSY8"/>
<keyword evidence="1" id="KW-0472">Membrane</keyword>
<evidence type="ECO:0000313" key="2">
    <source>
        <dbReference type="EMBL" id="NYI81221.1"/>
    </source>
</evidence>
<feature type="transmembrane region" description="Helical" evidence="1">
    <location>
        <begin position="90"/>
        <end position="111"/>
    </location>
</feature>
<name>A0A7Z0DSY8_9ACTN</name>
<evidence type="ECO:0000256" key="1">
    <source>
        <dbReference type="SAM" id="Phobius"/>
    </source>
</evidence>
<feature type="transmembrane region" description="Helical" evidence="1">
    <location>
        <begin position="123"/>
        <end position="146"/>
    </location>
</feature>
<keyword evidence="3" id="KW-1185">Reference proteome</keyword>
<dbReference type="EMBL" id="JACBZR010000002">
    <property type="protein sequence ID" value="NYI81221.1"/>
    <property type="molecule type" value="Genomic_DNA"/>
</dbReference>
<proteinExistence type="predicted"/>
<sequence>MTKDIHRAEDADDLTEVTGADLLKPLKELEPTDDLMDALSQAGRITDVSVLDLARCRAELADAGLVVPDLNALANELAEGRELRGTTASVGAVTAVLTLAAALLLGVVWSGAELIDLDFLDSLASGTTVVIATLAAMAAALGVWCVKVAEVSVSDLFTHQTTLPALTSHRRALGIITGCVSQEPLSWEGRPLLQRASAAASSIARSEVWSSEMFDTHRVRVDLVEEVRLVAERVRVLTSGTSGGNVTSAEMRKALLDSTTARLAALQQYRDQVMAVQRAADRLHRAELEEIGSDRLVDWLAKTGADEGQVAELNSMAAESRAAAQAIADTLAAMQPTSAILTHRRTDESGT</sequence>
<keyword evidence="1" id="KW-1133">Transmembrane helix</keyword>
<comment type="caution">
    <text evidence="2">The sequence shown here is derived from an EMBL/GenBank/DDBJ whole genome shotgun (WGS) entry which is preliminary data.</text>
</comment>
<gene>
    <name evidence="2" type="ORF">BJ988_005929</name>
</gene>
<evidence type="ECO:0000313" key="3">
    <source>
        <dbReference type="Proteomes" id="UP000564496"/>
    </source>
</evidence>
<organism evidence="2 3">
    <name type="scientific">Nocardioides panzhihuensis</name>
    <dbReference type="NCBI Taxonomy" id="860243"/>
    <lineage>
        <taxon>Bacteria</taxon>
        <taxon>Bacillati</taxon>
        <taxon>Actinomycetota</taxon>
        <taxon>Actinomycetes</taxon>
        <taxon>Propionibacteriales</taxon>
        <taxon>Nocardioidaceae</taxon>
        <taxon>Nocardioides</taxon>
    </lineage>
</organism>
<accession>A0A7Z0DSY8</accession>
<reference evidence="2 3" key="1">
    <citation type="submission" date="2020-07" db="EMBL/GenBank/DDBJ databases">
        <title>Sequencing the genomes of 1000 actinobacteria strains.</title>
        <authorList>
            <person name="Klenk H.-P."/>
        </authorList>
    </citation>
    <scope>NUCLEOTIDE SEQUENCE [LARGE SCALE GENOMIC DNA]</scope>
    <source>
        <strain evidence="2 3">DSM 26487</strain>
    </source>
</reference>
<dbReference type="RefSeq" id="WP_179661797.1">
    <property type="nucleotide sequence ID" value="NZ_JACBZR010000002.1"/>
</dbReference>
<keyword evidence="1" id="KW-0812">Transmembrane</keyword>
<dbReference type="Proteomes" id="UP000564496">
    <property type="component" value="Unassembled WGS sequence"/>
</dbReference>